<evidence type="ECO:0000313" key="4">
    <source>
        <dbReference type="Proteomes" id="UP001275436"/>
    </source>
</evidence>
<dbReference type="InterPro" id="IPR009875">
    <property type="entry name" value="PilZ_domain"/>
</dbReference>
<reference evidence="3 4" key="1">
    <citation type="submission" date="2023-02" db="EMBL/GenBank/DDBJ databases">
        <title>Oceanobacillus kimchii IFOP_LL358 isolated form Alexandrium catenella lab strain.</title>
        <authorList>
            <person name="Gajardo G."/>
            <person name="Ueki S."/>
            <person name="Maruyama F."/>
        </authorList>
    </citation>
    <scope>NUCLEOTIDE SEQUENCE [LARGE SCALE GENOMIC DNA]</scope>
    <source>
        <strain evidence="3 4">IFOP_LL358</strain>
    </source>
</reference>
<feature type="domain" description="Type III secretion system flagellar brake protein YcgR PilZN" evidence="2">
    <location>
        <begin position="3"/>
        <end position="91"/>
    </location>
</feature>
<dbReference type="Proteomes" id="UP001275436">
    <property type="component" value="Unassembled WGS sequence"/>
</dbReference>
<comment type="caution">
    <text evidence="3">The sequence shown here is derived from an EMBL/GenBank/DDBJ whole genome shotgun (WGS) entry which is preliminary data.</text>
</comment>
<evidence type="ECO:0008006" key="5">
    <source>
        <dbReference type="Google" id="ProtNLM"/>
    </source>
</evidence>
<protein>
    <recommendedName>
        <fullName evidence="5">Pilus assembly protein PilZ</fullName>
    </recommendedName>
</protein>
<dbReference type="InterPro" id="IPR009926">
    <property type="entry name" value="T3SS_YcgR_PilZN"/>
</dbReference>
<accession>A0ABQ5THW0</accession>
<gene>
    <name evidence="3" type="primary">ypfA</name>
    <name evidence="3" type="ORF">MACH08_22430</name>
</gene>
<organism evidence="3 4">
    <name type="scientific">Oceanobacillus kimchii</name>
    <dbReference type="NCBI Taxonomy" id="746691"/>
    <lineage>
        <taxon>Bacteria</taxon>
        <taxon>Bacillati</taxon>
        <taxon>Bacillota</taxon>
        <taxon>Bacilli</taxon>
        <taxon>Bacillales</taxon>
        <taxon>Bacillaceae</taxon>
        <taxon>Oceanobacillus</taxon>
    </lineage>
</organism>
<name>A0ABQ5THW0_9BACI</name>
<proteinExistence type="predicted"/>
<dbReference type="Pfam" id="PF07238">
    <property type="entry name" value="PilZ"/>
    <property type="match status" value="1"/>
</dbReference>
<evidence type="ECO:0000313" key="3">
    <source>
        <dbReference type="EMBL" id="GLO66459.1"/>
    </source>
</evidence>
<dbReference type="Gene3D" id="2.40.10.220">
    <property type="entry name" value="predicted glycosyltransferase like domains"/>
    <property type="match status" value="1"/>
</dbReference>
<dbReference type="EMBL" id="BSKO01000001">
    <property type="protein sequence ID" value="GLO66459.1"/>
    <property type="molecule type" value="Genomic_DNA"/>
</dbReference>
<evidence type="ECO:0000259" key="2">
    <source>
        <dbReference type="Pfam" id="PF12945"/>
    </source>
</evidence>
<evidence type="ECO:0000259" key="1">
    <source>
        <dbReference type="Pfam" id="PF07238"/>
    </source>
</evidence>
<keyword evidence="4" id="KW-1185">Reference proteome</keyword>
<dbReference type="RefSeq" id="WP_069685298.1">
    <property type="nucleotide sequence ID" value="NZ_BSKO01000001.1"/>
</dbReference>
<feature type="domain" description="PilZ" evidence="1">
    <location>
        <begin position="100"/>
        <end position="209"/>
    </location>
</feature>
<dbReference type="Pfam" id="PF12945">
    <property type="entry name" value="PilZNR"/>
    <property type="match status" value="1"/>
</dbReference>
<sequence>MLQIGQKIQLEIKNSDRNKTDIYLCTIIDETEESYIINYPVHKETLKTTFFNVGTYFSAVYVGEDDAIYRFPTKITSRKKAKIPSLYITKPNEEQWSRIQRREYVRVDATIDIAVHSVLQQFEPFTTTTLDISGGGVAILAPKEVELVLSEMVDIWMPLERKYQNKIHYAYAQAEIVTIRELNIRMNVVSLHFHSITQKDRQEIIRYCFDKEREKRLKERN</sequence>